<dbReference type="OrthoDB" id="6630012at2"/>
<comment type="caution">
    <text evidence="1">The sequence shown here is derived from an EMBL/GenBank/DDBJ whole genome shotgun (WGS) entry which is preliminary data.</text>
</comment>
<organism evidence="1 2">
    <name type="scientific">Cellulomonas composti</name>
    <dbReference type="NCBI Taxonomy" id="266130"/>
    <lineage>
        <taxon>Bacteria</taxon>
        <taxon>Bacillati</taxon>
        <taxon>Actinomycetota</taxon>
        <taxon>Actinomycetes</taxon>
        <taxon>Micrococcales</taxon>
        <taxon>Cellulomonadaceae</taxon>
        <taxon>Cellulomonas</taxon>
    </lineage>
</organism>
<dbReference type="EMBL" id="BJWG01000005">
    <property type="protein sequence ID" value="GEL94865.1"/>
    <property type="molecule type" value="Genomic_DNA"/>
</dbReference>
<dbReference type="InterPro" id="IPR019238">
    <property type="entry name" value="AbiEi_2"/>
</dbReference>
<accession>A0A511JA50</accession>
<reference evidence="1 2" key="1">
    <citation type="submission" date="2019-07" db="EMBL/GenBank/DDBJ databases">
        <title>Whole genome shotgun sequence of Cellulomonas composti NBRC 100758.</title>
        <authorList>
            <person name="Hosoyama A."/>
            <person name="Uohara A."/>
            <person name="Ohji S."/>
            <person name="Ichikawa N."/>
        </authorList>
    </citation>
    <scope>NUCLEOTIDE SEQUENCE [LARGE SCALE GENOMIC DNA]</scope>
    <source>
        <strain evidence="1 2">NBRC 100758</strain>
    </source>
</reference>
<dbReference type="Pfam" id="PF09952">
    <property type="entry name" value="AbiEi_2"/>
    <property type="match status" value="1"/>
</dbReference>
<name>A0A511JA50_9CELL</name>
<dbReference type="AlphaFoldDB" id="A0A511JA50"/>
<gene>
    <name evidence="1" type="ORF">CCO02nite_15230</name>
</gene>
<sequence>MNALVLDVTTALRHAGIAGVTREPTVAESYVPELRVRIDAGSGRHATYPAVVRLGRLDTRLATALDLPTVRPLLLLAPHISDAVGEVLRARGVDYADAAGNTRLAWDGLLIDVRGRPPRTSVPPRIADRTAARAFSRAGSMVTFALLSWTDLPSRPVREIAATCGVAVGTVHGVLHDLAAAGYLSDGAQGRALNRGGELLGRWAEAYTVTLARRLAIASFGIADLDRIPALEADLLGVGAQLGGELAASRLDAHLHPSTSTFYVDELPSTLVARYRLRPDEAGVVRFRSRFWHRPDDTGERVPSPLIYADLVSSGDPRQREHAERIRAVDDRLVELDRT</sequence>
<evidence type="ECO:0000313" key="1">
    <source>
        <dbReference type="EMBL" id="GEL94865.1"/>
    </source>
</evidence>
<evidence type="ECO:0008006" key="3">
    <source>
        <dbReference type="Google" id="ProtNLM"/>
    </source>
</evidence>
<keyword evidence="2" id="KW-1185">Reference proteome</keyword>
<proteinExistence type="predicted"/>
<evidence type="ECO:0000313" key="2">
    <source>
        <dbReference type="Proteomes" id="UP000321720"/>
    </source>
</evidence>
<dbReference type="Proteomes" id="UP000321720">
    <property type="component" value="Unassembled WGS sequence"/>
</dbReference>
<protein>
    <recommendedName>
        <fullName evidence="3">HTH iclR-type domain-containing protein</fullName>
    </recommendedName>
</protein>